<evidence type="ECO:0000313" key="4">
    <source>
        <dbReference type="Proteomes" id="UP000188268"/>
    </source>
</evidence>
<evidence type="ECO:0000256" key="2">
    <source>
        <dbReference type="SAM" id="Phobius"/>
    </source>
</evidence>
<reference evidence="3 4" key="1">
    <citation type="submission" date="2013-09" db="EMBL/GenBank/DDBJ databases">
        <title>Corchorus capsularis genome sequencing.</title>
        <authorList>
            <person name="Alam M."/>
            <person name="Haque M.S."/>
            <person name="Islam M.S."/>
            <person name="Emdad E.M."/>
            <person name="Islam M.M."/>
            <person name="Ahmed B."/>
            <person name="Halim A."/>
            <person name="Hossen Q.M.M."/>
            <person name="Hossain M.Z."/>
            <person name="Ahmed R."/>
            <person name="Khan M.M."/>
            <person name="Islam R."/>
            <person name="Rashid M.M."/>
            <person name="Khan S.A."/>
            <person name="Rahman M.S."/>
            <person name="Alam M."/>
        </authorList>
    </citation>
    <scope>NUCLEOTIDE SEQUENCE [LARGE SCALE GENOMIC DNA]</scope>
    <source>
        <strain evidence="4">cv. CVL-1</strain>
        <tissue evidence="3">Whole seedling</tissue>
    </source>
</reference>
<feature type="transmembrane region" description="Helical" evidence="2">
    <location>
        <begin position="21"/>
        <end position="44"/>
    </location>
</feature>
<dbReference type="Proteomes" id="UP000188268">
    <property type="component" value="Unassembled WGS sequence"/>
</dbReference>
<keyword evidence="2" id="KW-0812">Transmembrane</keyword>
<dbReference type="Gramene" id="OMO56673">
    <property type="protein sequence ID" value="OMO56673"/>
    <property type="gene ID" value="CCACVL1_26382"/>
</dbReference>
<keyword evidence="4" id="KW-1185">Reference proteome</keyword>
<keyword evidence="2" id="KW-0472">Membrane</keyword>
<proteinExistence type="predicted"/>
<keyword evidence="2" id="KW-1133">Transmembrane helix</keyword>
<dbReference type="EMBL" id="AWWV01014470">
    <property type="protein sequence ID" value="OMO56673.1"/>
    <property type="molecule type" value="Genomic_DNA"/>
</dbReference>
<evidence type="ECO:0000256" key="1">
    <source>
        <dbReference type="SAM" id="MobiDB-lite"/>
    </source>
</evidence>
<comment type="caution">
    <text evidence="3">The sequence shown here is derived from an EMBL/GenBank/DDBJ whole genome shotgun (WGS) entry which is preliminary data.</text>
</comment>
<gene>
    <name evidence="3" type="ORF">CCACVL1_26382</name>
</gene>
<name>A0A1R3GF11_COCAP</name>
<evidence type="ECO:0000313" key="3">
    <source>
        <dbReference type="EMBL" id="OMO56673.1"/>
    </source>
</evidence>
<organism evidence="3 4">
    <name type="scientific">Corchorus capsularis</name>
    <name type="common">Jute</name>
    <dbReference type="NCBI Taxonomy" id="210143"/>
    <lineage>
        <taxon>Eukaryota</taxon>
        <taxon>Viridiplantae</taxon>
        <taxon>Streptophyta</taxon>
        <taxon>Embryophyta</taxon>
        <taxon>Tracheophyta</taxon>
        <taxon>Spermatophyta</taxon>
        <taxon>Magnoliopsida</taxon>
        <taxon>eudicotyledons</taxon>
        <taxon>Gunneridae</taxon>
        <taxon>Pentapetalae</taxon>
        <taxon>rosids</taxon>
        <taxon>malvids</taxon>
        <taxon>Malvales</taxon>
        <taxon>Malvaceae</taxon>
        <taxon>Grewioideae</taxon>
        <taxon>Apeibeae</taxon>
        <taxon>Corchorus</taxon>
    </lineage>
</organism>
<sequence length="81" mass="9211">MEPIDEWKHQWNRMTGKKSQVNFGWLGIAFTFPPLTFTSPFGFFDCPPLPASFLPSLPFSSIDPTDPTNSQAFHLQPSPHF</sequence>
<accession>A0A1R3GF11</accession>
<feature type="compositionally biased region" description="Polar residues" evidence="1">
    <location>
        <begin position="62"/>
        <end position="73"/>
    </location>
</feature>
<protein>
    <submittedName>
        <fullName evidence="3">Uncharacterized protein</fullName>
    </submittedName>
</protein>
<dbReference type="AlphaFoldDB" id="A0A1R3GF11"/>
<feature type="region of interest" description="Disordered" evidence="1">
    <location>
        <begin position="62"/>
        <end position="81"/>
    </location>
</feature>